<dbReference type="InterPro" id="IPR000850">
    <property type="entry name" value="Adenylat/UMP-CMP_kin"/>
</dbReference>
<evidence type="ECO:0000313" key="5">
    <source>
        <dbReference type="EMBL" id="RMX47071.1"/>
    </source>
</evidence>
<dbReference type="SUPFAM" id="SSF52540">
    <property type="entry name" value="P-loop containing nucleoside triphosphate hydrolases"/>
    <property type="match status" value="1"/>
</dbReference>
<dbReference type="Gene3D" id="3.40.50.720">
    <property type="entry name" value="NAD(P)-binding Rossmann-like Domain"/>
    <property type="match status" value="1"/>
</dbReference>
<dbReference type="Gene3D" id="3.40.50.300">
    <property type="entry name" value="P-loop containing nucleotide triphosphate hydrolases"/>
    <property type="match status" value="2"/>
</dbReference>
<proteinExistence type="predicted"/>
<evidence type="ECO:0008006" key="7">
    <source>
        <dbReference type="Google" id="ProtNLM"/>
    </source>
</evidence>
<dbReference type="Gene3D" id="1.20.890.10">
    <property type="entry name" value="cAMP-dependent protein kinase regulatory subunit, dimerization-anchoring domain"/>
    <property type="match status" value="1"/>
</dbReference>
<evidence type="ECO:0000256" key="3">
    <source>
        <dbReference type="ARBA" id="ARBA00022777"/>
    </source>
</evidence>
<name>A0A3M6U0F7_POCDA</name>
<feature type="region of interest" description="Disordered" evidence="4">
    <location>
        <begin position="545"/>
        <end position="579"/>
    </location>
</feature>
<evidence type="ECO:0000256" key="1">
    <source>
        <dbReference type="ARBA" id="ARBA00022679"/>
    </source>
</evidence>
<protein>
    <recommendedName>
        <fullName evidence="7">Adenylate kinase 7</fullName>
    </recommendedName>
</protein>
<dbReference type="Proteomes" id="UP000275408">
    <property type="component" value="Unassembled WGS sequence"/>
</dbReference>
<evidence type="ECO:0000256" key="4">
    <source>
        <dbReference type="SAM" id="MobiDB-lite"/>
    </source>
</evidence>
<comment type="caution">
    <text evidence="5">The sequence shown here is derived from an EMBL/GenBank/DDBJ whole genome shotgun (WGS) entry which is preliminary data.</text>
</comment>
<reference evidence="5 6" key="1">
    <citation type="journal article" date="2018" name="Sci. Rep.">
        <title>Comparative analysis of the Pocillopora damicornis genome highlights role of immune system in coral evolution.</title>
        <authorList>
            <person name="Cunning R."/>
            <person name="Bay R.A."/>
            <person name="Gillette P."/>
            <person name="Baker A.C."/>
            <person name="Traylor-Knowles N."/>
        </authorList>
    </citation>
    <scope>NUCLEOTIDE SEQUENCE [LARGE SCALE GENOMIC DNA]</scope>
    <source>
        <strain evidence="5">RSMAS</strain>
        <tissue evidence="5">Whole animal</tissue>
    </source>
</reference>
<dbReference type="CDD" id="cd22967">
    <property type="entry name" value="DD_AK7"/>
    <property type="match status" value="1"/>
</dbReference>
<dbReference type="SUPFAM" id="SSF51735">
    <property type="entry name" value="NAD(P)-binding Rossmann-fold domains"/>
    <property type="match status" value="1"/>
</dbReference>
<dbReference type="Pfam" id="PF00406">
    <property type="entry name" value="ADK"/>
    <property type="match status" value="1"/>
</dbReference>
<dbReference type="PANTHER" id="PTHR23359">
    <property type="entry name" value="NUCLEOTIDE KINASE"/>
    <property type="match status" value="1"/>
</dbReference>
<organism evidence="5 6">
    <name type="scientific">Pocillopora damicornis</name>
    <name type="common">Cauliflower coral</name>
    <name type="synonym">Millepora damicornis</name>
    <dbReference type="NCBI Taxonomy" id="46731"/>
    <lineage>
        <taxon>Eukaryota</taxon>
        <taxon>Metazoa</taxon>
        <taxon>Cnidaria</taxon>
        <taxon>Anthozoa</taxon>
        <taxon>Hexacorallia</taxon>
        <taxon>Scleractinia</taxon>
        <taxon>Astrocoeniina</taxon>
        <taxon>Pocilloporidae</taxon>
        <taxon>Pocillopora</taxon>
    </lineage>
</organism>
<dbReference type="OrthoDB" id="10262413at2759"/>
<dbReference type="Pfam" id="PF05186">
    <property type="entry name" value="Dpy-30"/>
    <property type="match status" value="1"/>
</dbReference>
<keyword evidence="6" id="KW-1185">Reference proteome</keyword>
<accession>A0A3M6U0F7</accession>
<dbReference type="EMBL" id="RCHS01002501">
    <property type="protein sequence ID" value="RMX47071.1"/>
    <property type="molecule type" value="Genomic_DNA"/>
</dbReference>
<gene>
    <name evidence="5" type="ORF">pdam_00016982</name>
</gene>
<dbReference type="InterPro" id="IPR047499">
    <property type="entry name" value="DD_AK7"/>
</dbReference>
<keyword evidence="3" id="KW-0418">Kinase</keyword>
<dbReference type="InterPro" id="IPR007858">
    <property type="entry name" value="Dpy-30_motif"/>
</dbReference>
<dbReference type="AlphaFoldDB" id="A0A3M6U0F7"/>
<keyword evidence="2" id="KW-0547">Nucleotide-binding</keyword>
<keyword evidence="1" id="KW-0808">Transferase</keyword>
<dbReference type="STRING" id="46731.A0A3M6U0F7"/>
<dbReference type="InterPro" id="IPR027417">
    <property type="entry name" value="P-loop_NTPase"/>
</dbReference>
<dbReference type="GO" id="GO:0006139">
    <property type="term" value="P:nucleobase-containing compound metabolic process"/>
    <property type="evidence" value="ECO:0007669"/>
    <property type="project" value="InterPro"/>
</dbReference>
<evidence type="ECO:0000313" key="6">
    <source>
        <dbReference type="Proteomes" id="UP000275408"/>
    </source>
</evidence>
<dbReference type="InterPro" id="IPR036291">
    <property type="entry name" value="NAD(P)-bd_dom_sf"/>
</dbReference>
<dbReference type="GO" id="GO:0019205">
    <property type="term" value="F:nucleobase-containing compound kinase activity"/>
    <property type="evidence" value="ECO:0007669"/>
    <property type="project" value="InterPro"/>
</dbReference>
<dbReference type="GO" id="GO:0005524">
    <property type="term" value="F:ATP binding"/>
    <property type="evidence" value="ECO:0007669"/>
    <property type="project" value="InterPro"/>
</dbReference>
<sequence length="646" mass="73688">MADLPNVDGENPKRTLVFVNHVDLYTGKSISKILTESVVGATAEEDEVNDDESQASGQPQIPKENCYKVVGTLQDPTQNKPKWVDEVFEYNTKEDLLPHLLECDIIVYDITGSPDQVDEATWAVSALHAELENFNTLKVFICLSTVMTWARSKPLDPDDPEISFTEDDYRRRRAHPNFKSHISAEKLVIKHGKTNKSKFITYVVAAGLTYGSGEDIFHFLFKTAWHGQAPALQCFGNGQNIVPTIHIKDLAAVIVNICDQNPKVRYLVAVDESKNTLEEIVKAVSLHLGNGRVKNITKEEALLIKELEQADFDLLLVNLRMDATYIKEGMNINWVSETGLTENIDGVIKEYKETRGLLPLRACIIGPPASGKTLVIKQLCEHYKLHHIKIQDVIDEAVDKLGFILDGYPKTYEQAKELFAAEEGEEGEEDSPLSYDKLIMPEVVVSLDAPDEFLKTRVMNLPESVVAGTHNTEEGLMRRLAEFRATNTEDETVLNYFDELEIHPDHIDITLDKTRKMTKVVEQIKKLMGTPRNYGPTPEELAEMERIETEKRLEKERKAREEREKRDAEEAAERQRREEEWRVQLSEVKRQEQELLENQSIPLRNYLMKHVMPTLAQGLIECCKMRPDDPVDYLAEYLFKNNPQID</sequence>
<evidence type="ECO:0000256" key="2">
    <source>
        <dbReference type="ARBA" id="ARBA00022741"/>
    </source>
</evidence>